<comment type="cofactor">
    <cofactor evidence="2">
        <name>Ni(2+)</name>
        <dbReference type="ChEBI" id="CHEBI:49786"/>
    </cofactor>
</comment>
<dbReference type="AlphaFoldDB" id="A0A7C4BE76"/>
<comment type="caution">
    <text evidence="3">The sequence shown here is derived from an EMBL/GenBank/DDBJ whole genome shotgun (WGS) entry which is preliminary data.</text>
</comment>
<dbReference type="InterPro" id="IPR029014">
    <property type="entry name" value="NiFe-Hase_large"/>
</dbReference>
<dbReference type="SUPFAM" id="SSF56762">
    <property type="entry name" value="HydB/Nqo4-like"/>
    <property type="match status" value="1"/>
</dbReference>
<dbReference type="InterPro" id="IPR001501">
    <property type="entry name" value="Ni-dep_hyd_lsu"/>
</dbReference>
<evidence type="ECO:0000313" key="3">
    <source>
        <dbReference type="EMBL" id="HGI87972.1"/>
    </source>
</evidence>
<dbReference type="PANTHER" id="PTHR43600">
    <property type="entry name" value="COENZYME F420 HYDROGENASE, SUBUNIT ALPHA"/>
    <property type="match status" value="1"/>
</dbReference>
<keyword evidence="1" id="KW-0560">Oxidoreductase</keyword>
<feature type="binding site" evidence="2">
    <location>
        <position position="38"/>
    </location>
    <ligand>
        <name>Mg(2+)</name>
        <dbReference type="ChEBI" id="CHEBI:18420"/>
    </ligand>
</feature>
<dbReference type="GO" id="GO:0008901">
    <property type="term" value="F:ferredoxin hydrogenase activity"/>
    <property type="evidence" value="ECO:0007669"/>
    <property type="project" value="InterPro"/>
</dbReference>
<dbReference type="EMBL" id="DTFF01000050">
    <property type="protein sequence ID" value="HGI87972.1"/>
    <property type="molecule type" value="Genomic_DNA"/>
</dbReference>
<feature type="binding site" evidence="2">
    <location>
        <position position="373"/>
    </location>
    <ligand>
        <name>Mg(2+)</name>
        <dbReference type="ChEBI" id="CHEBI:18420"/>
    </ligand>
</feature>
<evidence type="ECO:0000256" key="2">
    <source>
        <dbReference type="PIRSR" id="PIRSR601501-1"/>
    </source>
</evidence>
<feature type="binding site" evidence="2">
    <location>
        <position position="421"/>
    </location>
    <ligand>
        <name>Mg(2+)</name>
        <dbReference type="ChEBI" id="CHEBI:18420"/>
    </ligand>
</feature>
<feature type="binding site" evidence="2">
    <location>
        <position position="57"/>
    </location>
    <ligand>
        <name>Ni(2+)</name>
        <dbReference type="ChEBI" id="CHEBI:49786"/>
    </ligand>
</feature>
<dbReference type="InterPro" id="IPR018194">
    <property type="entry name" value="Ni-dep_hyd_lsu_Ni_BS"/>
</dbReference>
<protein>
    <recommendedName>
        <fullName evidence="4">Ni/Fe hydrogenase subunit alpha</fullName>
    </recommendedName>
</protein>
<evidence type="ECO:0000256" key="1">
    <source>
        <dbReference type="ARBA" id="ARBA00023002"/>
    </source>
</evidence>
<keyword evidence="2" id="KW-0479">Metal-binding</keyword>
<keyword evidence="2" id="KW-0408">Iron</keyword>
<dbReference type="GO" id="GO:0016151">
    <property type="term" value="F:nickel cation binding"/>
    <property type="evidence" value="ECO:0007669"/>
    <property type="project" value="InterPro"/>
</dbReference>
<name>A0A7C4BE76_9CREN</name>
<reference evidence="3" key="1">
    <citation type="journal article" date="2020" name="mSystems">
        <title>Genome- and Community-Level Interaction Insights into Carbon Utilization and Element Cycling Functions of Hydrothermarchaeota in Hydrothermal Sediment.</title>
        <authorList>
            <person name="Zhou Z."/>
            <person name="Liu Y."/>
            <person name="Xu W."/>
            <person name="Pan J."/>
            <person name="Luo Z.H."/>
            <person name="Li M."/>
        </authorList>
    </citation>
    <scope>NUCLEOTIDE SEQUENCE [LARGE SCALE GENOMIC DNA]</scope>
    <source>
        <strain evidence="3">SpSt-732</strain>
    </source>
</reference>
<feature type="binding site" evidence="2">
    <location>
        <position position="60"/>
    </location>
    <ligand>
        <name>Ni(2+)</name>
        <dbReference type="ChEBI" id="CHEBI:49786"/>
    </ligand>
</feature>
<dbReference type="PROSITE" id="PS00508">
    <property type="entry name" value="NI_HGENASE_L_2"/>
    <property type="match status" value="1"/>
</dbReference>
<organism evidence="3">
    <name type="scientific">Ignisphaera aggregans</name>
    <dbReference type="NCBI Taxonomy" id="334771"/>
    <lineage>
        <taxon>Archaea</taxon>
        <taxon>Thermoproteota</taxon>
        <taxon>Thermoprotei</taxon>
        <taxon>Desulfurococcales</taxon>
        <taxon>Desulfurococcaceae</taxon>
        <taxon>Ignisphaera</taxon>
    </lineage>
</organism>
<sequence>MRAVLTRVEGEGSVLILERDGRVERVVYEVSEAPRFFEYLVVSKSIERVVDIVSRVCGICGVSYSFVAAKAFEKCLGVDVDPEVDMIREALHLAERVKSHILHVFYMNLPDLVQAKSFADIAQRNPKLLRNVRDVLLWSRKAMEVLGGRFHNVVNIKVGGVYRVPDRSAFEKLRKELDTVIKSFTEFASFVLSVKPFDEFAWNVNAKINQVSIYSLHEYPHHGDRVLLNGDEYSVAQFYRDVVKVLQVPYSTALHYRIKGIEGFVVGPFARFNQFYTMLSREVRDFVEVHGWRPPLSNVMQGYVARIAEAYEALLALERYLDVFKNAIAVDSNSSISSRERGSVVCEYAVEAPRGILYHRYIASEGRVAVCSIITPTAQNLAAMSDIATTITQGRKADDNAISIAKRIAVSFDPCISCSVHALQVKILRI</sequence>
<feature type="binding site" evidence="2">
    <location>
        <position position="418"/>
    </location>
    <ligand>
        <name>Fe cation</name>
        <dbReference type="ChEBI" id="CHEBI:24875"/>
    </ligand>
</feature>
<accession>A0A7C4BE76</accession>
<feature type="binding site" evidence="2">
    <location>
        <position position="415"/>
    </location>
    <ligand>
        <name>Ni(2+)</name>
        <dbReference type="ChEBI" id="CHEBI:49786"/>
    </ligand>
</feature>
<proteinExistence type="predicted"/>
<dbReference type="PANTHER" id="PTHR43600:SF4">
    <property type="entry name" value="CYTOSOLIC NIFE-HYDROGENASE, ALPHA SUBUNIT"/>
    <property type="match status" value="1"/>
</dbReference>
<dbReference type="Pfam" id="PF00374">
    <property type="entry name" value="NiFeSe_Hases"/>
    <property type="match status" value="2"/>
</dbReference>
<keyword evidence="2" id="KW-0460">Magnesium</keyword>
<dbReference type="Gene3D" id="1.10.645.10">
    <property type="entry name" value="Cytochrome-c3 Hydrogenase, chain B"/>
    <property type="match status" value="1"/>
</dbReference>
<evidence type="ECO:0008006" key="4">
    <source>
        <dbReference type="Google" id="ProtNLM"/>
    </source>
</evidence>
<gene>
    <name evidence="3" type="ORF">ENV14_06260</name>
</gene>
<comment type="cofactor">
    <cofactor evidence="2">
        <name>Fe cation</name>
        <dbReference type="ChEBI" id="CHEBI:24875"/>
    </cofactor>
</comment>
<feature type="binding site" evidence="2">
    <location>
        <position position="60"/>
    </location>
    <ligand>
        <name>Fe cation</name>
        <dbReference type="ChEBI" id="CHEBI:24875"/>
    </ligand>
</feature>
<keyword evidence="2" id="KW-0533">Nickel</keyword>